<reference evidence="2 3" key="3">
    <citation type="submission" date="2025-05" db="UniProtKB">
        <authorList>
            <consortium name="RefSeq"/>
        </authorList>
    </citation>
    <scope>IDENTIFICATION</scope>
    <source>
        <tissue evidence="2 3">Leaf</tissue>
    </source>
</reference>
<dbReference type="Pfam" id="PF06683">
    <property type="entry name" value="DUF1184"/>
    <property type="match status" value="4"/>
</dbReference>
<gene>
    <name evidence="2 3" type="primary">LOC104785615</name>
</gene>
<protein>
    <submittedName>
        <fullName evidence="2 3">Uncharacterized protein LOC104785615</fullName>
    </submittedName>
</protein>
<dbReference type="RefSeq" id="XP_010509175.1">
    <property type="nucleotide sequence ID" value="XM_010510873.2"/>
</dbReference>
<reference evidence="1" key="1">
    <citation type="journal article" date="1997" name="Nucleic Acids Res.">
        <title>tRNAscan-SE: a program for improved detection of transfer RNA genes in genomic sequence.</title>
        <authorList>
            <person name="Lowe T.M."/>
            <person name="Eddy S.R."/>
        </authorList>
    </citation>
    <scope>NUCLEOTIDE SEQUENCE [LARGE SCALE GENOMIC DNA]</scope>
    <source>
        <strain evidence="1">r\DH55</strain>
    </source>
</reference>
<accession>A0ABM0Z1N6</accession>
<evidence type="ECO:0000313" key="3">
    <source>
        <dbReference type="RefSeq" id="XP_010509175.1"/>
    </source>
</evidence>
<evidence type="ECO:0000313" key="2">
    <source>
        <dbReference type="RefSeq" id="XP_010509174.1"/>
    </source>
</evidence>
<name>A0ABM0Z1N6_CAMSA</name>
<reference evidence="1" key="2">
    <citation type="journal article" date="2014" name="Nat. Commun.">
        <title>The emerging biofuel crop Camelina sativa retains a highly undifferentiated hexaploid genome structure.</title>
        <authorList>
            <person name="Kagale S."/>
            <person name="Koh C."/>
            <person name="Nixon J."/>
            <person name="Bollina V."/>
            <person name="Clarke W.E."/>
            <person name="Tuteja R."/>
            <person name="Spillane C."/>
            <person name="Robinson S.J."/>
            <person name="Links M.G."/>
            <person name="Clarke C."/>
            <person name="Higgins E.E."/>
            <person name="Huebert T."/>
            <person name="Sharpe A.G."/>
            <person name="Parkin I.A."/>
        </authorList>
    </citation>
    <scope>NUCLEOTIDE SEQUENCE [LARGE SCALE GENOMIC DNA]</scope>
    <source>
        <strain evidence="1">r\DH55</strain>
    </source>
</reference>
<dbReference type="RefSeq" id="XP_010509174.1">
    <property type="nucleotide sequence ID" value="XM_010510872.2"/>
</dbReference>
<sequence>MESTSGVVLHPLAAGSFRYFPGTSSGKEGMKEEVVRLGVELSLSIAESMFLLSDDIHTLLWFCYKLWKVVIPYRNPVLERLLRVIHYIYSKDIKPRNGVYRDGGKSLQWELIRNSWKYFSDGIIVLHRLDMLLRTKDCSLSDRLLFSAFEKYKQQVLYKLEDTLRSAKDVSVAHGFARETLQSNIFDLWKSLFHEEAIPKVVRLRILSDLFTPILGKPVHSEIQALPVCSPPYILGKDFAMQELTEEVVRLGVELSLFIAESMFLLCDDIRTLLWFCYKLWRGVIPYQNPVLERLLRVIHYIYTKDIKPRNGVYRDGGKSLQWELIRNTWKYFSDGIIVLHRLDMVLRRIDSSFDDRLLSPAIKKYKQEVLKKLEEKLRSAEDVSEAHGFARETIESIIFDLWKSLFDEEGVPRVVRTRILSDLFTPILGKPVHSEIQALPVCSPYILGKDFAMHELKEEVVRLGVELSLSIAESMFLLSDDIHTLLWFCYKLWKGVIPYRNPVLERLLRVIHYIYSEDIKPRNGVYRDGGKSLQWELIRNSWKDFSDGIIVLHRLDMVLRKKDSSFDDTLLSSAIRKYKQEVLKKLEDSLRSAEDVSEAHGFARETLESNIFDLWKSLFDEELTPKVVRTRILSDLFTPILGKPVHSEIQALPVCSPYILGKGFAMQELKEEVVRLGVELSLFVAESMFLLCDNIRMMLRFCYRLWRDAKRDLIGDSPVVERLLGVIHFVYTKDIKPKNGVYQNGGNNSAHWGLISRTSESFVAGFRDLDRLVLSLRAGEICGREFMSSIEKEVKKVGEKLLFVKAVSEANGFARDVMESNFLDLWKSLFDKEAKEATLTLKAIKNGILRDLFLPLYNEAP</sequence>
<organism evidence="1 2">
    <name type="scientific">Camelina sativa</name>
    <name type="common">False flax</name>
    <name type="synonym">Myagrum sativum</name>
    <dbReference type="NCBI Taxonomy" id="90675"/>
    <lineage>
        <taxon>Eukaryota</taxon>
        <taxon>Viridiplantae</taxon>
        <taxon>Streptophyta</taxon>
        <taxon>Embryophyta</taxon>
        <taxon>Tracheophyta</taxon>
        <taxon>Spermatophyta</taxon>
        <taxon>Magnoliopsida</taxon>
        <taxon>eudicotyledons</taxon>
        <taxon>Gunneridae</taxon>
        <taxon>Pentapetalae</taxon>
        <taxon>rosids</taxon>
        <taxon>malvids</taxon>
        <taxon>Brassicales</taxon>
        <taxon>Brassicaceae</taxon>
        <taxon>Camelineae</taxon>
        <taxon>Camelina</taxon>
    </lineage>
</organism>
<proteinExistence type="predicted"/>
<dbReference type="Proteomes" id="UP000694864">
    <property type="component" value="Chromosome 5"/>
</dbReference>
<evidence type="ECO:0000313" key="1">
    <source>
        <dbReference type="Proteomes" id="UP000694864"/>
    </source>
</evidence>
<dbReference type="InterPro" id="IPR009568">
    <property type="entry name" value="DUF1184"/>
</dbReference>
<keyword evidence="1" id="KW-1185">Reference proteome</keyword>
<dbReference type="GeneID" id="104785615"/>